<dbReference type="PANTHER" id="PTHR11675:SF43">
    <property type="entry name" value="POLYPEPTIDE N-ACETYLGALACTOSAMINYLTRANSFERASE 1"/>
    <property type="match status" value="1"/>
</dbReference>
<evidence type="ECO:0000313" key="4">
    <source>
        <dbReference type="Proteomes" id="UP001163046"/>
    </source>
</evidence>
<dbReference type="OrthoDB" id="5947194at2759"/>
<gene>
    <name evidence="3" type="primary">GALNT3_2</name>
    <name evidence="3" type="ORF">OS493_032745</name>
</gene>
<dbReference type="GO" id="GO:0004653">
    <property type="term" value="F:polypeptide N-acetylgalactosaminyltransferase activity"/>
    <property type="evidence" value="ECO:0007669"/>
    <property type="project" value="UniProtKB-EC"/>
</dbReference>
<dbReference type="EC" id="2.4.1.41" evidence="3"/>
<dbReference type="EMBL" id="MU825914">
    <property type="protein sequence ID" value="KAJ7382786.1"/>
    <property type="molecule type" value="Genomic_DNA"/>
</dbReference>
<dbReference type="AlphaFoldDB" id="A0A9W9ZJA9"/>
<dbReference type="SUPFAM" id="SSF53448">
    <property type="entry name" value="Nucleotide-diphospho-sugar transferases"/>
    <property type="match status" value="1"/>
</dbReference>
<protein>
    <submittedName>
        <fullName evidence="3">Polypeptide N-acetylgalactosaminyltransferase 3</fullName>
        <ecNumber evidence="3">2.4.1.41</ecNumber>
    </submittedName>
</protein>
<reference evidence="3" key="1">
    <citation type="submission" date="2023-01" db="EMBL/GenBank/DDBJ databases">
        <title>Genome assembly of the deep-sea coral Lophelia pertusa.</title>
        <authorList>
            <person name="Herrera S."/>
            <person name="Cordes E."/>
        </authorList>
    </citation>
    <scope>NUCLEOTIDE SEQUENCE</scope>
    <source>
        <strain evidence="3">USNM1676648</strain>
        <tissue evidence="3">Polyp</tissue>
    </source>
</reference>
<evidence type="ECO:0000256" key="1">
    <source>
        <dbReference type="ARBA" id="ARBA00023157"/>
    </source>
</evidence>
<dbReference type="Gene3D" id="3.90.550.10">
    <property type="entry name" value="Spore Coat Polysaccharide Biosynthesis Protein SpsA, Chain A"/>
    <property type="match status" value="1"/>
</dbReference>
<keyword evidence="1" id="KW-1015">Disulfide bond</keyword>
<name>A0A9W9ZJA9_9CNID</name>
<keyword evidence="3" id="KW-0808">Transferase</keyword>
<dbReference type="InterPro" id="IPR001173">
    <property type="entry name" value="Glyco_trans_2-like"/>
</dbReference>
<dbReference type="InterPro" id="IPR029044">
    <property type="entry name" value="Nucleotide-diphossugar_trans"/>
</dbReference>
<comment type="caution">
    <text evidence="3">The sequence shown here is derived from an EMBL/GenBank/DDBJ whole genome shotgun (WGS) entry which is preliminary data.</text>
</comment>
<dbReference type="GO" id="GO:0005794">
    <property type="term" value="C:Golgi apparatus"/>
    <property type="evidence" value="ECO:0007669"/>
    <property type="project" value="TreeGrafter"/>
</dbReference>
<sequence>MGAHLGRQLEAYLQQLPKVHLIRAKTRQGLIRARLIGAKRATGDVLVFLDSHCEANYGWLEPLLARIADDRTIVVTPDIEVVDLRTFSYARGKGGYNRGIFNWELTFKWRALPDYEKQRRKSDADPIRQVCPSEL</sequence>
<feature type="domain" description="Glycosyltransferase 2-like" evidence="2">
    <location>
        <begin position="8"/>
        <end position="108"/>
    </location>
</feature>
<accession>A0A9W9ZJA9</accession>
<proteinExistence type="predicted"/>
<keyword evidence="3" id="KW-0328">Glycosyltransferase</keyword>
<evidence type="ECO:0000259" key="2">
    <source>
        <dbReference type="Pfam" id="PF00535"/>
    </source>
</evidence>
<dbReference type="PANTHER" id="PTHR11675">
    <property type="entry name" value="N-ACETYLGALACTOSAMINYLTRANSFERASE"/>
    <property type="match status" value="1"/>
</dbReference>
<keyword evidence="4" id="KW-1185">Reference proteome</keyword>
<dbReference type="Pfam" id="PF00535">
    <property type="entry name" value="Glycos_transf_2"/>
    <property type="match status" value="1"/>
</dbReference>
<dbReference type="Proteomes" id="UP001163046">
    <property type="component" value="Unassembled WGS sequence"/>
</dbReference>
<organism evidence="3 4">
    <name type="scientific">Desmophyllum pertusum</name>
    <dbReference type="NCBI Taxonomy" id="174260"/>
    <lineage>
        <taxon>Eukaryota</taxon>
        <taxon>Metazoa</taxon>
        <taxon>Cnidaria</taxon>
        <taxon>Anthozoa</taxon>
        <taxon>Hexacorallia</taxon>
        <taxon>Scleractinia</taxon>
        <taxon>Caryophylliina</taxon>
        <taxon>Caryophylliidae</taxon>
        <taxon>Desmophyllum</taxon>
    </lineage>
</organism>
<dbReference type="GO" id="GO:0006493">
    <property type="term" value="P:protein O-linked glycosylation"/>
    <property type="evidence" value="ECO:0007669"/>
    <property type="project" value="TreeGrafter"/>
</dbReference>
<evidence type="ECO:0000313" key="3">
    <source>
        <dbReference type="EMBL" id="KAJ7382786.1"/>
    </source>
</evidence>